<accession>A0A1F7W7A5</accession>
<comment type="caution">
    <text evidence="1">The sequence shown here is derived from an EMBL/GenBank/DDBJ whole genome shotgun (WGS) entry which is preliminary data.</text>
</comment>
<sequence>MPKPRVYVVSEDLHVLVDRWSEKRLGMVFDLSYERIRRELAEILTFGGHCVVRVTSEQMRSGISRLLEGERRPVVSVDPVYWPSELMLQITRCVHADTLEGIDGFHSRYGFPHPDAQVSDLVGRLRTQFDEAIEVVLVDDVVFSGKVVVEVIRRLSEHGVRVARVVCGIAVCTTESDPFAMCAALGTQLEAAFRFGGDGAAEVVDEICERDFFVFCPMCGRSAVSDEVNLGFPYVEPFGLAGKWASFGDHAWGLSTRLIELNVRVLEEMERQLGRDIAFGDLERHPVRVRHPEVDGESVRLHLLAHLR</sequence>
<dbReference type="SUPFAM" id="SSF53271">
    <property type="entry name" value="PRTase-like"/>
    <property type="match status" value="1"/>
</dbReference>
<evidence type="ECO:0000313" key="2">
    <source>
        <dbReference type="Proteomes" id="UP000176501"/>
    </source>
</evidence>
<organism evidence="1 2">
    <name type="scientific">Candidatus Uhrbacteria bacterium RIFOXYB2_FULL_57_15</name>
    <dbReference type="NCBI Taxonomy" id="1802422"/>
    <lineage>
        <taxon>Bacteria</taxon>
        <taxon>Candidatus Uhriibacteriota</taxon>
    </lineage>
</organism>
<dbReference type="CDD" id="cd06223">
    <property type="entry name" value="PRTases_typeI"/>
    <property type="match status" value="1"/>
</dbReference>
<gene>
    <name evidence="1" type="ORF">A2304_03075</name>
</gene>
<dbReference type="EMBL" id="MGFE01000017">
    <property type="protein sequence ID" value="OGL98659.1"/>
    <property type="molecule type" value="Genomic_DNA"/>
</dbReference>
<dbReference type="Proteomes" id="UP000176501">
    <property type="component" value="Unassembled WGS sequence"/>
</dbReference>
<name>A0A1F7W7A5_9BACT</name>
<evidence type="ECO:0008006" key="3">
    <source>
        <dbReference type="Google" id="ProtNLM"/>
    </source>
</evidence>
<protein>
    <recommendedName>
        <fullName evidence="3">Phosphoribosyltransferase domain-containing protein</fullName>
    </recommendedName>
</protein>
<evidence type="ECO:0000313" key="1">
    <source>
        <dbReference type="EMBL" id="OGL98659.1"/>
    </source>
</evidence>
<dbReference type="InterPro" id="IPR029057">
    <property type="entry name" value="PRTase-like"/>
</dbReference>
<proteinExistence type="predicted"/>
<dbReference type="InterPro" id="IPR000836">
    <property type="entry name" value="PRTase_dom"/>
</dbReference>
<reference evidence="1 2" key="1">
    <citation type="journal article" date="2016" name="Nat. Commun.">
        <title>Thousands of microbial genomes shed light on interconnected biogeochemical processes in an aquifer system.</title>
        <authorList>
            <person name="Anantharaman K."/>
            <person name="Brown C.T."/>
            <person name="Hug L.A."/>
            <person name="Sharon I."/>
            <person name="Castelle C.J."/>
            <person name="Probst A.J."/>
            <person name="Thomas B.C."/>
            <person name="Singh A."/>
            <person name="Wilkins M.J."/>
            <person name="Karaoz U."/>
            <person name="Brodie E.L."/>
            <person name="Williams K.H."/>
            <person name="Hubbard S.S."/>
            <person name="Banfield J.F."/>
        </authorList>
    </citation>
    <scope>NUCLEOTIDE SEQUENCE [LARGE SCALE GENOMIC DNA]</scope>
</reference>
<dbReference type="AlphaFoldDB" id="A0A1F7W7A5"/>